<dbReference type="OrthoDB" id="2657661at2759"/>
<evidence type="ECO:0000256" key="2">
    <source>
        <dbReference type="SAM" id="Phobius"/>
    </source>
</evidence>
<feature type="region of interest" description="Disordered" evidence="1">
    <location>
        <begin position="76"/>
        <end position="103"/>
    </location>
</feature>
<feature type="compositionally biased region" description="Polar residues" evidence="1">
    <location>
        <begin position="88"/>
        <end position="102"/>
    </location>
</feature>
<feature type="transmembrane region" description="Helical" evidence="2">
    <location>
        <begin position="561"/>
        <end position="582"/>
    </location>
</feature>
<protein>
    <recommendedName>
        <fullName evidence="5">WW domain-containing protein</fullName>
    </recommendedName>
</protein>
<evidence type="ECO:0008006" key="5">
    <source>
        <dbReference type="Google" id="ProtNLM"/>
    </source>
</evidence>
<feature type="transmembrane region" description="Helical" evidence="2">
    <location>
        <begin position="524"/>
        <end position="549"/>
    </location>
</feature>
<keyword evidence="2" id="KW-1133">Transmembrane helix</keyword>
<feature type="transmembrane region" description="Helical" evidence="2">
    <location>
        <begin position="472"/>
        <end position="492"/>
    </location>
</feature>
<sequence length="620" mass="70877">MPQPPPPFAPPWHTQFYRDLARVRNPWKGQELLSLWQSSETSRTRAGTEPRILGRDPSRAAHMDLVDRSSKFLSSRRGTTREIKDKSNGSIERSASNVQNGSRGPRNIYPISFVNRYYRNTTIPDSASTYIIEPMSDEFALTEVPPRWRAFTHPDGALYFFNYEKRIYTDAYICEKSTFSEIEAFMECMENLKKSHSVNLEGSEIECVLELEPRDQGGFRWCYYFVNTSKRVLFWLHKFDLSYEPDFKEVRGVTCTAHIKHWMDSKYWTHWEMFPHGRNVPPDAVLDLTAILSHGAIDRITSDEAVITYSAEELINMLDLIKGITNSSGDSSQARDETEGSHEHDTRNTHAVCIVARLMTTFTIHRFRNFYGQHGARLSRDQAIYGPTPRRTALIYVFSPLLFGAPEAHLCSLEKIWVDSVMSYPHWSHFMERLKIEWSDFLLPATVLLSANVGFLAIPSVDENSGRGAAQIFSRISMTASMGSIILSLLLTRQNGHHLRLRETAYKVVRFLKSRKYPALGMEALAITYSLPYGLMLWAIITFSIAFSFECFLKHEPVATAAVAIIWIIIAALVGWCVYVGWERNDSSSLAAKVLRLFGINRSVRFRVTDLSDRDVSTIV</sequence>
<proteinExistence type="predicted"/>
<gene>
    <name evidence="3" type="ORF">OBBRIDRAFT_760045</name>
</gene>
<dbReference type="Proteomes" id="UP000250043">
    <property type="component" value="Unassembled WGS sequence"/>
</dbReference>
<evidence type="ECO:0000313" key="4">
    <source>
        <dbReference type="Proteomes" id="UP000250043"/>
    </source>
</evidence>
<keyword evidence="2" id="KW-0812">Transmembrane</keyword>
<dbReference type="AlphaFoldDB" id="A0A8E2DIU8"/>
<name>A0A8E2DIU8_9APHY</name>
<keyword evidence="2" id="KW-0472">Membrane</keyword>
<evidence type="ECO:0000313" key="3">
    <source>
        <dbReference type="EMBL" id="OCH87219.1"/>
    </source>
</evidence>
<evidence type="ECO:0000256" key="1">
    <source>
        <dbReference type="SAM" id="MobiDB-lite"/>
    </source>
</evidence>
<keyword evidence="4" id="KW-1185">Reference proteome</keyword>
<dbReference type="EMBL" id="KV722493">
    <property type="protein sequence ID" value="OCH87219.1"/>
    <property type="molecule type" value="Genomic_DNA"/>
</dbReference>
<accession>A0A8E2DIU8</accession>
<reference evidence="3 4" key="1">
    <citation type="submission" date="2016-07" db="EMBL/GenBank/DDBJ databases">
        <title>Draft genome of the white-rot fungus Obba rivulosa 3A-2.</title>
        <authorList>
            <consortium name="DOE Joint Genome Institute"/>
            <person name="Miettinen O."/>
            <person name="Riley R."/>
            <person name="Acob R."/>
            <person name="Barry K."/>
            <person name="Cullen D."/>
            <person name="De Vries R."/>
            <person name="Hainaut M."/>
            <person name="Hatakka A."/>
            <person name="Henrissat B."/>
            <person name="Hilden K."/>
            <person name="Kuo R."/>
            <person name="Labutti K."/>
            <person name="Lipzen A."/>
            <person name="Makela M.R."/>
            <person name="Sandor L."/>
            <person name="Spatafora J.W."/>
            <person name="Grigoriev I.V."/>
            <person name="Hibbett D.S."/>
        </authorList>
    </citation>
    <scope>NUCLEOTIDE SEQUENCE [LARGE SCALE GENOMIC DNA]</scope>
    <source>
        <strain evidence="3 4">3A-2</strain>
    </source>
</reference>
<organism evidence="3 4">
    <name type="scientific">Obba rivulosa</name>
    <dbReference type="NCBI Taxonomy" id="1052685"/>
    <lineage>
        <taxon>Eukaryota</taxon>
        <taxon>Fungi</taxon>
        <taxon>Dikarya</taxon>
        <taxon>Basidiomycota</taxon>
        <taxon>Agaricomycotina</taxon>
        <taxon>Agaricomycetes</taxon>
        <taxon>Polyporales</taxon>
        <taxon>Gelatoporiaceae</taxon>
        <taxon>Obba</taxon>
    </lineage>
</organism>